<sequence length="126" mass="13999">MSDPTELSRRERQIMDVVFAQGDATVNQIAAALPDPPTAMAVRRMMHILEEKGFLKRRQEGREVVYSPKQSKQKAGKNALRHVLDTFFGGALDEALAAHLGSGETLSADQLSRINQLIEQARKEGR</sequence>
<evidence type="ECO:0000313" key="6">
    <source>
        <dbReference type="Proteomes" id="UP000600139"/>
    </source>
</evidence>
<organism evidence="5 6">
    <name type="scientific">Luteolibacter yonseiensis</name>
    <dbReference type="NCBI Taxonomy" id="1144680"/>
    <lineage>
        <taxon>Bacteria</taxon>
        <taxon>Pseudomonadati</taxon>
        <taxon>Verrucomicrobiota</taxon>
        <taxon>Verrucomicrobiia</taxon>
        <taxon>Verrucomicrobiales</taxon>
        <taxon>Verrucomicrobiaceae</taxon>
        <taxon>Luteolibacter</taxon>
    </lineage>
</organism>
<keyword evidence="3" id="KW-0238">DNA-binding</keyword>
<gene>
    <name evidence="5" type="ORF">JIN84_02495</name>
</gene>
<dbReference type="RefSeq" id="WP_200349428.1">
    <property type="nucleotide sequence ID" value="NZ_BAABHZ010000010.1"/>
</dbReference>
<dbReference type="GO" id="GO:0003677">
    <property type="term" value="F:DNA binding"/>
    <property type="evidence" value="ECO:0007669"/>
    <property type="project" value="UniProtKB-KW"/>
</dbReference>
<keyword evidence="6" id="KW-1185">Reference proteome</keyword>
<dbReference type="InterPro" id="IPR005650">
    <property type="entry name" value="BlaI_family"/>
</dbReference>
<comment type="caution">
    <text evidence="5">The sequence shown here is derived from an EMBL/GenBank/DDBJ whole genome shotgun (WGS) entry which is preliminary data.</text>
</comment>
<dbReference type="GO" id="GO:0045892">
    <property type="term" value="P:negative regulation of DNA-templated transcription"/>
    <property type="evidence" value="ECO:0007669"/>
    <property type="project" value="InterPro"/>
</dbReference>
<dbReference type="InterPro" id="IPR036388">
    <property type="entry name" value="WH-like_DNA-bd_sf"/>
</dbReference>
<dbReference type="InterPro" id="IPR036390">
    <property type="entry name" value="WH_DNA-bd_sf"/>
</dbReference>
<reference evidence="5" key="1">
    <citation type="submission" date="2021-01" db="EMBL/GenBank/DDBJ databases">
        <title>Modified the classification status of verrucomicrobia.</title>
        <authorList>
            <person name="Feng X."/>
        </authorList>
    </citation>
    <scope>NUCLEOTIDE SEQUENCE</scope>
    <source>
        <strain evidence="5">JCM 18052</strain>
    </source>
</reference>
<evidence type="ECO:0000256" key="1">
    <source>
        <dbReference type="ARBA" id="ARBA00011046"/>
    </source>
</evidence>
<keyword evidence="4" id="KW-0804">Transcription</keyword>
<dbReference type="PIRSF" id="PIRSF019455">
    <property type="entry name" value="CopR_AtkY"/>
    <property type="match status" value="1"/>
</dbReference>
<name>A0A934R373_9BACT</name>
<protein>
    <submittedName>
        <fullName evidence="5">BlaI/MecI/CopY family transcriptional regulator</fullName>
    </submittedName>
</protein>
<accession>A0A934R373</accession>
<dbReference type="AlphaFoldDB" id="A0A934R373"/>
<evidence type="ECO:0000256" key="4">
    <source>
        <dbReference type="ARBA" id="ARBA00023163"/>
    </source>
</evidence>
<keyword evidence="2" id="KW-0805">Transcription regulation</keyword>
<evidence type="ECO:0000256" key="2">
    <source>
        <dbReference type="ARBA" id="ARBA00023015"/>
    </source>
</evidence>
<dbReference type="SUPFAM" id="SSF46785">
    <property type="entry name" value="Winged helix' DNA-binding domain"/>
    <property type="match status" value="1"/>
</dbReference>
<evidence type="ECO:0000313" key="5">
    <source>
        <dbReference type="EMBL" id="MBK1814465.1"/>
    </source>
</evidence>
<dbReference type="Gene3D" id="1.10.10.10">
    <property type="entry name" value="Winged helix-like DNA-binding domain superfamily/Winged helix DNA-binding domain"/>
    <property type="match status" value="1"/>
</dbReference>
<evidence type="ECO:0000256" key="3">
    <source>
        <dbReference type="ARBA" id="ARBA00023125"/>
    </source>
</evidence>
<proteinExistence type="inferred from homology"/>
<dbReference type="Proteomes" id="UP000600139">
    <property type="component" value="Unassembled WGS sequence"/>
</dbReference>
<dbReference type="EMBL" id="JAENIK010000004">
    <property type="protein sequence ID" value="MBK1814465.1"/>
    <property type="molecule type" value="Genomic_DNA"/>
</dbReference>
<comment type="similarity">
    <text evidence="1">Belongs to the BlaI transcriptional regulatory family.</text>
</comment>
<dbReference type="Pfam" id="PF03965">
    <property type="entry name" value="Penicillinase_R"/>
    <property type="match status" value="1"/>
</dbReference>